<sequence>MSPKKVAKSAMKKAKAKAMDKTQPMKAKGAKKKPAASSVPHTPGRSEFNSAACSDAKKQPLGGLTGCDLAHAGAPASEALRDVWSEALLQSYKAYEKDAVSAWVSKDCLQGAPSCWHLFKQLHEEYDHNNQPKDAATSMVAFLPVKKFPKDFPKPVTNKEPYDAYILCRGVNSAKAVQSFVATAGAEHGLKVEGSKCSIGDFITIYKQKYPDELKQAAEDLKKVEFDYGEAKKLQLIGRDGNSKDAEYNCIKKNDVMEEVKKLADVATVRVDLRGSPDWCVDGTEKYIKVSVRGVVHWFSLRTRACRILRHRHLGRVPNGGEDCQSESQDLSESEVEILRQAPLAWNLSSIFLKEGA</sequence>
<dbReference type="AlphaFoldDB" id="A0A812SPU1"/>
<keyword evidence="3" id="KW-1185">Reference proteome</keyword>
<dbReference type="EMBL" id="CAJNIZ010025647">
    <property type="protein sequence ID" value="CAE7485488.1"/>
    <property type="molecule type" value="Genomic_DNA"/>
</dbReference>
<feature type="region of interest" description="Disordered" evidence="1">
    <location>
        <begin position="1"/>
        <end position="51"/>
    </location>
</feature>
<proteinExistence type="predicted"/>
<feature type="compositionally biased region" description="Basic residues" evidence="1">
    <location>
        <begin position="1"/>
        <end position="16"/>
    </location>
</feature>
<evidence type="ECO:0000313" key="2">
    <source>
        <dbReference type="EMBL" id="CAE7485488.1"/>
    </source>
</evidence>
<name>A0A812SPU1_SYMPI</name>
<evidence type="ECO:0000256" key="1">
    <source>
        <dbReference type="SAM" id="MobiDB-lite"/>
    </source>
</evidence>
<dbReference type="OrthoDB" id="415656at2759"/>
<gene>
    <name evidence="2" type="ORF">SPIL2461_LOCUS12443</name>
</gene>
<comment type="caution">
    <text evidence="2">The sequence shown here is derived from an EMBL/GenBank/DDBJ whole genome shotgun (WGS) entry which is preliminary data.</text>
</comment>
<protein>
    <submittedName>
        <fullName evidence="2">Uncharacterized protein</fullName>
    </submittedName>
</protein>
<evidence type="ECO:0000313" key="3">
    <source>
        <dbReference type="Proteomes" id="UP000649617"/>
    </source>
</evidence>
<dbReference type="Proteomes" id="UP000649617">
    <property type="component" value="Unassembled WGS sequence"/>
</dbReference>
<accession>A0A812SPU1</accession>
<reference evidence="2" key="1">
    <citation type="submission" date="2021-02" db="EMBL/GenBank/DDBJ databases">
        <authorList>
            <person name="Dougan E. K."/>
            <person name="Rhodes N."/>
            <person name="Thang M."/>
            <person name="Chan C."/>
        </authorList>
    </citation>
    <scope>NUCLEOTIDE SEQUENCE</scope>
</reference>
<organism evidence="2 3">
    <name type="scientific">Symbiodinium pilosum</name>
    <name type="common">Dinoflagellate</name>
    <dbReference type="NCBI Taxonomy" id="2952"/>
    <lineage>
        <taxon>Eukaryota</taxon>
        <taxon>Sar</taxon>
        <taxon>Alveolata</taxon>
        <taxon>Dinophyceae</taxon>
        <taxon>Suessiales</taxon>
        <taxon>Symbiodiniaceae</taxon>
        <taxon>Symbiodinium</taxon>
    </lineage>
</organism>